<dbReference type="PANTHER" id="PTHR24394:SF29">
    <property type="entry name" value="MYONEURIN"/>
    <property type="match status" value="1"/>
</dbReference>
<reference evidence="9" key="1">
    <citation type="submission" date="2022-01" db="EMBL/GenBank/DDBJ databases">
        <authorList>
            <person name="King R."/>
        </authorList>
    </citation>
    <scope>NUCLEOTIDE SEQUENCE</scope>
</reference>
<dbReference type="AlphaFoldDB" id="A0A9N9SIU9"/>
<evidence type="ECO:0000256" key="6">
    <source>
        <dbReference type="ARBA" id="ARBA00023242"/>
    </source>
</evidence>
<keyword evidence="2" id="KW-0479">Metal-binding</keyword>
<sequence>MICSICFKNEHIFDVNVDDKGDCTLLRKFRICVPEVIWDKSFKLCVQCEHNLERTYDFKELCINSYTSWKNIECVPQNNVETNSDNENSSAPMEEPDDDFAKAIGTKNDPKNENTTVIKNEKYVDNERTPITVGVKKTDNGSTCTLCGTTLTNKYLLRRHIQNVHATEKKYRCEMCQRAFTSAVYLSAHKRYHTGIRSHICSTCGKGFITASDLYHHEKIHANKRAYRCETCPKAFNTSSDLHKHKICVHLDRSLWKYACTLCERKFPLKINLDSHIMAHRGEKNFSCHLCDRKCITKSVLQNHIQTHSNILTLVCGLCSQTYKYKKSLNHHMVKAHGIGNVVKFSQSTKKTC</sequence>
<evidence type="ECO:0000256" key="3">
    <source>
        <dbReference type="ARBA" id="ARBA00022737"/>
    </source>
</evidence>
<keyword evidence="10" id="KW-1185">Reference proteome</keyword>
<dbReference type="Proteomes" id="UP001153737">
    <property type="component" value="Chromosome 4"/>
</dbReference>
<dbReference type="PANTHER" id="PTHR24394">
    <property type="entry name" value="ZINC FINGER PROTEIN"/>
    <property type="match status" value="1"/>
</dbReference>
<organism evidence="9 10">
    <name type="scientific">Phaedon cochleariae</name>
    <name type="common">Mustard beetle</name>
    <dbReference type="NCBI Taxonomy" id="80249"/>
    <lineage>
        <taxon>Eukaryota</taxon>
        <taxon>Metazoa</taxon>
        <taxon>Ecdysozoa</taxon>
        <taxon>Arthropoda</taxon>
        <taxon>Hexapoda</taxon>
        <taxon>Insecta</taxon>
        <taxon>Pterygota</taxon>
        <taxon>Neoptera</taxon>
        <taxon>Endopterygota</taxon>
        <taxon>Coleoptera</taxon>
        <taxon>Polyphaga</taxon>
        <taxon>Cucujiformia</taxon>
        <taxon>Chrysomeloidea</taxon>
        <taxon>Chrysomelidae</taxon>
        <taxon>Chrysomelinae</taxon>
        <taxon>Chrysomelini</taxon>
        <taxon>Phaedon</taxon>
    </lineage>
</organism>
<evidence type="ECO:0000313" key="10">
    <source>
        <dbReference type="Proteomes" id="UP001153737"/>
    </source>
</evidence>
<evidence type="ECO:0000256" key="4">
    <source>
        <dbReference type="ARBA" id="ARBA00022771"/>
    </source>
</evidence>
<keyword evidence="6" id="KW-0539">Nucleus</keyword>
<evidence type="ECO:0000256" key="7">
    <source>
        <dbReference type="SAM" id="MobiDB-lite"/>
    </source>
</evidence>
<dbReference type="Gene3D" id="3.30.160.60">
    <property type="entry name" value="Classic Zinc Finger"/>
    <property type="match status" value="4"/>
</dbReference>
<feature type="domain" description="C2H2-type" evidence="8">
    <location>
        <begin position="144"/>
        <end position="165"/>
    </location>
</feature>
<keyword evidence="4" id="KW-0863">Zinc-finger</keyword>
<feature type="domain" description="C2H2-type" evidence="8">
    <location>
        <begin position="260"/>
        <end position="280"/>
    </location>
</feature>
<dbReference type="InterPro" id="IPR036236">
    <property type="entry name" value="Znf_C2H2_sf"/>
</dbReference>
<feature type="domain" description="C2H2-type" evidence="8">
    <location>
        <begin position="173"/>
        <end position="193"/>
    </location>
</feature>
<proteinExistence type="predicted"/>
<gene>
    <name evidence="9" type="ORF">PHAECO_LOCUS7877</name>
</gene>
<dbReference type="Pfam" id="PF00096">
    <property type="entry name" value="zf-C2H2"/>
    <property type="match status" value="5"/>
</dbReference>
<name>A0A9N9SIU9_PHACE</name>
<evidence type="ECO:0000259" key="8">
    <source>
        <dbReference type="PROSITE" id="PS00028"/>
    </source>
</evidence>
<accession>A0A9N9SIU9</accession>
<feature type="domain" description="C2H2-type" evidence="8">
    <location>
        <begin position="229"/>
        <end position="250"/>
    </location>
</feature>
<comment type="subcellular location">
    <subcellularLocation>
        <location evidence="1">Nucleus</location>
    </subcellularLocation>
</comment>
<feature type="domain" description="C2H2-type" evidence="8">
    <location>
        <begin position="316"/>
        <end position="337"/>
    </location>
</feature>
<feature type="domain" description="C2H2-type" evidence="8">
    <location>
        <begin position="201"/>
        <end position="221"/>
    </location>
</feature>
<dbReference type="InterPro" id="IPR013087">
    <property type="entry name" value="Znf_C2H2_type"/>
</dbReference>
<dbReference type="GO" id="GO:0000981">
    <property type="term" value="F:DNA-binding transcription factor activity, RNA polymerase II-specific"/>
    <property type="evidence" value="ECO:0007669"/>
    <property type="project" value="TreeGrafter"/>
</dbReference>
<dbReference type="GO" id="GO:0005634">
    <property type="term" value="C:nucleus"/>
    <property type="evidence" value="ECO:0007669"/>
    <property type="project" value="UniProtKB-SubCell"/>
</dbReference>
<dbReference type="SMART" id="SM00355">
    <property type="entry name" value="ZnF_C2H2"/>
    <property type="match status" value="7"/>
</dbReference>
<protein>
    <recommendedName>
        <fullName evidence="8">C2H2-type domain-containing protein</fullName>
    </recommendedName>
</protein>
<dbReference type="GO" id="GO:0008270">
    <property type="term" value="F:zinc ion binding"/>
    <property type="evidence" value="ECO:0007669"/>
    <property type="project" value="UniProtKB-KW"/>
</dbReference>
<evidence type="ECO:0000256" key="1">
    <source>
        <dbReference type="ARBA" id="ARBA00004123"/>
    </source>
</evidence>
<dbReference type="GO" id="GO:0030674">
    <property type="term" value="F:protein-macromolecule adaptor activity"/>
    <property type="evidence" value="ECO:0007669"/>
    <property type="project" value="UniProtKB-ARBA"/>
</dbReference>
<keyword evidence="5" id="KW-0862">Zinc</keyword>
<feature type="compositionally biased region" description="Polar residues" evidence="7">
    <location>
        <begin position="80"/>
        <end position="91"/>
    </location>
</feature>
<dbReference type="EMBL" id="OU896710">
    <property type="protein sequence ID" value="CAG9821460.1"/>
    <property type="molecule type" value="Genomic_DNA"/>
</dbReference>
<dbReference type="OrthoDB" id="6077919at2759"/>
<dbReference type="SUPFAM" id="SSF57667">
    <property type="entry name" value="beta-beta-alpha zinc fingers"/>
    <property type="match status" value="4"/>
</dbReference>
<evidence type="ECO:0000256" key="2">
    <source>
        <dbReference type="ARBA" id="ARBA00022723"/>
    </source>
</evidence>
<dbReference type="FunFam" id="3.30.160.60:FF:000688">
    <property type="entry name" value="zinc finger protein 197 isoform X1"/>
    <property type="match status" value="1"/>
</dbReference>
<feature type="domain" description="C2H2-type" evidence="8">
    <location>
        <begin position="288"/>
        <end position="308"/>
    </location>
</feature>
<evidence type="ECO:0000256" key="5">
    <source>
        <dbReference type="ARBA" id="ARBA00022833"/>
    </source>
</evidence>
<dbReference type="PROSITE" id="PS00028">
    <property type="entry name" value="ZINC_FINGER_C2H2_1"/>
    <property type="match status" value="7"/>
</dbReference>
<keyword evidence="3" id="KW-0677">Repeat</keyword>
<evidence type="ECO:0000313" key="9">
    <source>
        <dbReference type="EMBL" id="CAG9821460.1"/>
    </source>
</evidence>
<reference evidence="9" key="2">
    <citation type="submission" date="2022-10" db="EMBL/GenBank/DDBJ databases">
        <authorList>
            <consortium name="ENA_rothamsted_submissions"/>
            <consortium name="culmorum"/>
            <person name="King R."/>
        </authorList>
    </citation>
    <scope>NUCLEOTIDE SEQUENCE</scope>
</reference>
<feature type="region of interest" description="Disordered" evidence="7">
    <location>
        <begin position="80"/>
        <end position="112"/>
    </location>
</feature>